<organism evidence="2 3">
    <name type="scientific">Tetrabaena socialis</name>
    <dbReference type="NCBI Taxonomy" id="47790"/>
    <lineage>
        <taxon>Eukaryota</taxon>
        <taxon>Viridiplantae</taxon>
        <taxon>Chlorophyta</taxon>
        <taxon>core chlorophytes</taxon>
        <taxon>Chlorophyceae</taxon>
        <taxon>CS clade</taxon>
        <taxon>Chlamydomonadales</taxon>
        <taxon>Tetrabaenaceae</taxon>
        <taxon>Tetrabaena</taxon>
    </lineage>
</organism>
<feature type="compositionally biased region" description="Low complexity" evidence="1">
    <location>
        <begin position="40"/>
        <end position="55"/>
    </location>
</feature>
<comment type="caution">
    <text evidence="2">The sequence shown here is derived from an EMBL/GenBank/DDBJ whole genome shotgun (WGS) entry which is preliminary data.</text>
</comment>
<reference evidence="2 3" key="1">
    <citation type="journal article" date="2017" name="Mol. Biol. Evol.">
        <title>The 4-celled Tetrabaena socialis nuclear genome reveals the essential components for genetic control of cell number at the origin of multicellularity in the volvocine lineage.</title>
        <authorList>
            <person name="Featherston J."/>
            <person name="Arakaki Y."/>
            <person name="Hanschen E.R."/>
            <person name="Ferris P.J."/>
            <person name="Michod R.E."/>
            <person name="Olson B.J.S.C."/>
            <person name="Nozaki H."/>
            <person name="Durand P.M."/>
        </authorList>
    </citation>
    <scope>NUCLEOTIDE SEQUENCE [LARGE SCALE GENOMIC DNA]</scope>
    <source>
        <strain evidence="2 3">NIES-571</strain>
    </source>
</reference>
<evidence type="ECO:0000313" key="2">
    <source>
        <dbReference type="EMBL" id="PNH04110.1"/>
    </source>
</evidence>
<name>A0A2J7ZV35_9CHLO</name>
<proteinExistence type="predicted"/>
<feature type="compositionally biased region" description="Low complexity" evidence="1">
    <location>
        <begin position="289"/>
        <end position="306"/>
    </location>
</feature>
<dbReference type="AlphaFoldDB" id="A0A2J7ZV35"/>
<protein>
    <submittedName>
        <fullName evidence="2">Uncharacterized protein</fullName>
    </submittedName>
</protein>
<evidence type="ECO:0000256" key="1">
    <source>
        <dbReference type="SAM" id="MobiDB-lite"/>
    </source>
</evidence>
<dbReference type="OrthoDB" id="526326at2759"/>
<feature type="region of interest" description="Disordered" evidence="1">
    <location>
        <begin position="28"/>
        <end position="77"/>
    </location>
</feature>
<dbReference type="InterPro" id="IPR052980">
    <property type="entry name" value="Crinkler_effector"/>
</dbReference>
<feature type="compositionally biased region" description="Gly residues" evidence="1">
    <location>
        <begin position="141"/>
        <end position="155"/>
    </location>
</feature>
<dbReference type="Proteomes" id="UP000236333">
    <property type="component" value="Unassembled WGS sequence"/>
</dbReference>
<gene>
    <name evidence="2" type="ORF">TSOC_009761</name>
</gene>
<evidence type="ECO:0000313" key="3">
    <source>
        <dbReference type="Proteomes" id="UP000236333"/>
    </source>
</evidence>
<sequence length="997" mass="105366">MAKPCNVDATGATWTQLRTHDIRRFSFQPGSDGGYPGYPPQQAQQRQQMAAGSGACSASQLTAVPGPSGRLPQSPLSAVSPAAAPAAACTAPPYGALEAKAVVSPAVVASGLASAPSMLSRLRCEPLGAGAGSQLPVTSEGRGGGGGGCGRGGGGNDPRHVLSISAFSQAEVWNDGGDKAGMYGISASSCATEPNGGDGSPRTRSLLSPVAAAALAGAGKMHRLFQGSRQAALVAATTAADAATRLSGDSPTSASASALGHRFSLPLFFPPAARLQPQPLPLHGPGVWAPPAGEPSAASVSSSPRGDSGGDGHARRTALPVAQPSADWLVLTTDAASGDQVSLTSPRLALVQTMPELTALTAAAGSAVAASEAAGLRGAEGAALAAVGALGVAPEAAEAGLAEAAPAASFRVMAWFRPDGGGRRLLLLSLADVSKEVQARLGRGAWRVHEEARGSEEATKMMRELSSRPVPVPGEVLSLGMPFLLNPTYSSLFVRPCYPLIYEALTGPGKPRKHILTGKGWHLTRDELHPYSSRPLPLPVSQSFFFYYLQARLVNSPNPPPYIVFQHMVKPDLVVGGLGGGLLVMQYDSSWRQALPQWCYDHGTGDVELGSVYSFYKELCNPESWYITDGVPPQLDSRAHILLITSPKRDTYKAMQKEAAVLLYMPPWPLDELLECRSKMYGAVPESLAIQLHQYYGGVARQVLGFPFEQCTEDLDSLVEELRVVVDSCNVAQVRPVVKPAICVQDMVPETSHLLLHIVPGNGFRIPQLMFSSWWVAEEIAKKAILAEKQGLASLAGITSWTFQDILYAAMMHIVLPQVWPAREPKRAGQLTLAVGSAPTTTARAASRSPFFVHLSWQDLEAVAGDNMKEGVYYRPASPISPIFDSFCLVDGVVHLSQTTVSGSKAVDAAPLNSVLTEMRLPADSRIVLNYLTPPRLYNHFKLKKAKADSWPPPAPKQPLAARTTLRVMKGVYALQVRALPAQGDRPMAGVRVRLGR</sequence>
<keyword evidence="3" id="KW-1185">Reference proteome</keyword>
<dbReference type="PANTHER" id="PTHR33129">
    <property type="entry name" value="PROTEIN KINASE DOMAIN-CONTAINING PROTEIN-RELATED"/>
    <property type="match status" value="1"/>
</dbReference>
<dbReference type="EMBL" id="PGGS01000422">
    <property type="protein sequence ID" value="PNH04110.1"/>
    <property type="molecule type" value="Genomic_DNA"/>
</dbReference>
<dbReference type="PANTHER" id="PTHR33129:SF1">
    <property type="entry name" value="ATP-BINDING PROTEIN"/>
    <property type="match status" value="1"/>
</dbReference>
<feature type="region of interest" description="Disordered" evidence="1">
    <location>
        <begin position="280"/>
        <end position="316"/>
    </location>
</feature>
<accession>A0A2J7ZV35</accession>
<feature type="region of interest" description="Disordered" evidence="1">
    <location>
        <begin position="131"/>
        <end position="155"/>
    </location>
</feature>